<proteinExistence type="predicted"/>
<organism evidence="2 3">
    <name type="scientific">Spirosoma terrae</name>
    <dbReference type="NCBI Taxonomy" id="1968276"/>
    <lineage>
        <taxon>Bacteria</taxon>
        <taxon>Pseudomonadati</taxon>
        <taxon>Bacteroidota</taxon>
        <taxon>Cytophagia</taxon>
        <taxon>Cytophagales</taxon>
        <taxon>Cytophagaceae</taxon>
        <taxon>Spirosoma</taxon>
    </lineage>
</organism>
<dbReference type="InterPro" id="IPR014914">
    <property type="entry name" value="RES_dom"/>
</dbReference>
<evidence type="ECO:0000313" key="2">
    <source>
        <dbReference type="EMBL" id="NDU99334.1"/>
    </source>
</evidence>
<dbReference type="RefSeq" id="WP_163955466.1">
    <property type="nucleotide sequence ID" value="NZ_JAAFZH010000037.1"/>
</dbReference>
<dbReference type="Proteomes" id="UP000474175">
    <property type="component" value="Unassembled WGS sequence"/>
</dbReference>
<reference evidence="2 3" key="1">
    <citation type="submission" date="2020-02" db="EMBL/GenBank/DDBJ databases">
        <title>Draft genome sequence of two Spirosoma agri KCTC 52727 and Spirosoma terrae KCTC 52035.</title>
        <authorList>
            <person name="Rojas J."/>
            <person name="Ambika Manirajan B."/>
            <person name="Suarez C."/>
            <person name="Ratering S."/>
            <person name="Schnell S."/>
        </authorList>
    </citation>
    <scope>NUCLEOTIDE SEQUENCE [LARGE SCALE GENOMIC DNA]</scope>
    <source>
        <strain evidence="2 3">KCTC 52035</strain>
    </source>
</reference>
<dbReference type="Pfam" id="PF08808">
    <property type="entry name" value="RES"/>
    <property type="match status" value="1"/>
</dbReference>
<feature type="domain" description="RES" evidence="1">
    <location>
        <begin position="77"/>
        <end position="119"/>
    </location>
</feature>
<accession>A0A6L9LFP3</accession>
<gene>
    <name evidence="2" type="ORF">GK108_30935</name>
</gene>
<dbReference type="EMBL" id="JAAFZH010000037">
    <property type="protein sequence ID" value="NDU99334.1"/>
    <property type="molecule type" value="Genomic_DNA"/>
</dbReference>
<dbReference type="AlphaFoldDB" id="A0A6L9LFP3"/>
<evidence type="ECO:0000259" key="1">
    <source>
        <dbReference type="Pfam" id="PF08808"/>
    </source>
</evidence>
<sequence>MDLNLPGMDDGDLPTLDTIIKGFEIIANSSLDNLSYTEVKQLFEKALLILPKLVAPNATIGAPLYRVTDGLFAGFDKNKISSFSHPPPEYCKRGRANLAGFPVFYAALSGDTALREIRNAENESLKNGNIIYISEWKIKKEVKVSYAQFLYDESVSLGDKIIDINTSNREKLAHISSIYSDEKQRAFKLLMEKIGNLYILDKAYFASSFLSHYLLYEDRDNSPIKIDVLIYPSVQASFKGINYAFHPDFVRENIELKAVRKVSFNSFHDGASYLNFLELGLPNKKGQIKWYTINLDMKSIKKTNKNILLFDNIPPKKELIGDIEFYSDLNKIQYNFGNLITLGWNKLKDHSNDFLGELVKIEGVINHKKIYKKTISVDISNENIFANINDIKYNLKAIAFEVIYKLRLEGS</sequence>
<comment type="caution">
    <text evidence="2">The sequence shown here is derived from an EMBL/GenBank/DDBJ whole genome shotgun (WGS) entry which is preliminary data.</text>
</comment>
<protein>
    <submittedName>
        <fullName evidence="2">RES family NAD+ phosphorylase</fullName>
    </submittedName>
</protein>
<keyword evidence="3" id="KW-1185">Reference proteome</keyword>
<evidence type="ECO:0000313" key="3">
    <source>
        <dbReference type="Proteomes" id="UP000474175"/>
    </source>
</evidence>
<name>A0A6L9LFP3_9BACT</name>